<dbReference type="AlphaFoldDB" id="A0A1E3VNP7"/>
<dbReference type="InterPro" id="IPR010593">
    <property type="entry name" value="DUF1159"/>
</dbReference>
<dbReference type="EMBL" id="LPWE01000011">
    <property type="protein sequence ID" value="ODR94921.1"/>
    <property type="molecule type" value="Genomic_DNA"/>
</dbReference>
<organism evidence="1 2">
    <name type="scientific">Methyloceanibacter stevinii</name>
    <dbReference type="NCBI Taxonomy" id="1774970"/>
    <lineage>
        <taxon>Bacteria</taxon>
        <taxon>Pseudomonadati</taxon>
        <taxon>Pseudomonadota</taxon>
        <taxon>Alphaproteobacteria</taxon>
        <taxon>Hyphomicrobiales</taxon>
        <taxon>Hyphomicrobiaceae</taxon>
        <taxon>Methyloceanibacter</taxon>
    </lineage>
</organism>
<sequence length="191" mass="21507">MMSSTKRRPSGAGRKAGARPIGAFVEKALDQAARARGFATTALLSDWRAIAGAELARYTLPDRIIWPRRHDHWDDEETGNPRTRGHRRDGATLVLRIEGPRAIEVQHRTTQILERINAYFGYRAVTEMRFLQAPISRVARPKRTPKPPLPAYALPKSAGIQDKRLARALDRLGALAMHCTESDKRRPARRS</sequence>
<keyword evidence="2" id="KW-1185">Reference proteome</keyword>
<dbReference type="Pfam" id="PF05258">
    <property type="entry name" value="DciA"/>
    <property type="match status" value="1"/>
</dbReference>
<dbReference type="PIRSF" id="PIRSF032064">
    <property type="entry name" value="UCP032064"/>
    <property type="match status" value="1"/>
</dbReference>
<evidence type="ECO:0008006" key="3">
    <source>
        <dbReference type="Google" id="ProtNLM"/>
    </source>
</evidence>
<gene>
    <name evidence="1" type="ORF">AUC70_03810</name>
</gene>
<protein>
    <recommendedName>
        <fullName evidence="3">RNA-binding protein</fullName>
    </recommendedName>
</protein>
<evidence type="ECO:0000313" key="2">
    <source>
        <dbReference type="Proteomes" id="UP000094172"/>
    </source>
</evidence>
<name>A0A1E3VNP7_9HYPH</name>
<dbReference type="STRING" id="1774970.AUC70_03810"/>
<comment type="caution">
    <text evidence="1">The sequence shown here is derived from an EMBL/GenBank/DDBJ whole genome shotgun (WGS) entry which is preliminary data.</text>
</comment>
<evidence type="ECO:0000313" key="1">
    <source>
        <dbReference type="EMBL" id="ODR94921.1"/>
    </source>
</evidence>
<dbReference type="Proteomes" id="UP000094172">
    <property type="component" value="Unassembled WGS sequence"/>
</dbReference>
<accession>A0A1E3VNP7</accession>
<dbReference type="RefSeq" id="WP_083241362.1">
    <property type="nucleotide sequence ID" value="NZ_LPWE01000011.1"/>
</dbReference>
<reference evidence="1 2" key="1">
    <citation type="journal article" date="2016" name="Environ. Microbiol.">
        <title>New Methyloceanibacter diversity from North Sea sediments includes methanotroph containing solely the soluble methane monooxygenase.</title>
        <authorList>
            <person name="Vekeman B."/>
            <person name="Kerckhof F.M."/>
            <person name="Cremers G."/>
            <person name="de Vos P."/>
            <person name="Vandamme P."/>
            <person name="Boon N."/>
            <person name="Op den Camp H.J."/>
            <person name="Heylen K."/>
        </authorList>
    </citation>
    <scope>NUCLEOTIDE SEQUENCE [LARGE SCALE GENOMIC DNA]</scope>
    <source>
        <strain evidence="1 2">R-67176</strain>
    </source>
</reference>
<proteinExistence type="predicted"/>
<dbReference type="InterPro" id="IPR007922">
    <property type="entry name" value="DciA-like"/>
</dbReference>